<dbReference type="InterPro" id="IPR001128">
    <property type="entry name" value="Cyt_P450"/>
</dbReference>
<evidence type="ECO:0000313" key="5">
    <source>
        <dbReference type="EMBL" id="KAK1501331.1"/>
    </source>
</evidence>
<dbReference type="PANTHER" id="PTHR46300">
    <property type="entry name" value="P450, PUTATIVE (EUROFUNG)-RELATED-RELATED"/>
    <property type="match status" value="1"/>
</dbReference>
<dbReference type="PANTHER" id="PTHR46300:SF4">
    <property type="entry name" value="CYTOCHROME P450 98A3"/>
    <property type="match status" value="1"/>
</dbReference>
<evidence type="ECO:0000256" key="2">
    <source>
        <dbReference type="ARBA" id="ARBA00022723"/>
    </source>
</evidence>
<comment type="similarity">
    <text evidence="1">Belongs to the cytochrome P450 family.</text>
</comment>
<dbReference type="RefSeq" id="XP_060383276.1">
    <property type="nucleotide sequence ID" value="XM_060522086.1"/>
</dbReference>
<dbReference type="InterPro" id="IPR036396">
    <property type="entry name" value="Cyt_P450_sf"/>
</dbReference>
<dbReference type="Pfam" id="PF00067">
    <property type="entry name" value="p450"/>
    <property type="match status" value="1"/>
</dbReference>
<comment type="caution">
    <text evidence="5">The sequence shown here is derived from an EMBL/GenBank/DDBJ whole genome shotgun (WGS) entry which is preliminary data.</text>
</comment>
<evidence type="ECO:0000256" key="3">
    <source>
        <dbReference type="ARBA" id="ARBA00023002"/>
    </source>
</evidence>
<sequence>MPPGPFPYPIVGNIGRVPAAKPYLIFEKWSKEYDSPLITIWTGNRPTIVVNDCWAASDLLDKRAQIYSSRPHSYLADAFDETENNQTSLVYGDKWRLHRRITVSCL</sequence>
<dbReference type="SUPFAM" id="SSF48264">
    <property type="entry name" value="Cytochrome P450"/>
    <property type="match status" value="1"/>
</dbReference>
<dbReference type="EMBL" id="MLFU01000016">
    <property type="protein sequence ID" value="KAK1501331.1"/>
    <property type="molecule type" value="Genomic_DNA"/>
</dbReference>
<name>A0ABQ9RD27_9PEZI</name>
<evidence type="ECO:0000256" key="1">
    <source>
        <dbReference type="ARBA" id="ARBA00010617"/>
    </source>
</evidence>
<evidence type="ECO:0000256" key="4">
    <source>
        <dbReference type="ARBA" id="ARBA00023004"/>
    </source>
</evidence>
<protein>
    <submittedName>
        <fullName evidence="5">Cytochrome P450 98A3</fullName>
    </submittedName>
</protein>
<keyword evidence="4" id="KW-0408">Iron</keyword>
<proteinExistence type="inferred from homology"/>
<dbReference type="GeneID" id="85406324"/>
<dbReference type="Proteomes" id="UP001227543">
    <property type="component" value="Unassembled WGS sequence"/>
</dbReference>
<dbReference type="InterPro" id="IPR050364">
    <property type="entry name" value="Cytochrome_P450_fung"/>
</dbReference>
<keyword evidence="3" id="KW-0560">Oxidoreductase</keyword>
<evidence type="ECO:0000313" key="6">
    <source>
        <dbReference type="Proteomes" id="UP001227543"/>
    </source>
</evidence>
<keyword evidence="2" id="KW-0479">Metal-binding</keyword>
<dbReference type="Gene3D" id="1.10.630.10">
    <property type="entry name" value="Cytochrome P450"/>
    <property type="match status" value="1"/>
</dbReference>
<keyword evidence="6" id="KW-1185">Reference proteome</keyword>
<organism evidence="5 6">
    <name type="scientific">Colletotrichum tamarilloi</name>
    <dbReference type="NCBI Taxonomy" id="1209934"/>
    <lineage>
        <taxon>Eukaryota</taxon>
        <taxon>Fungi</taxon>
        <taxon>Dikarya</taxon>
        <taxon>Ascomycota</taxon>
        <taxon>Pezizomycotina</taxon>
        <taxon>Sordariomycetes</taxon>
        <taxon>Hypocreomycetidae</taxon>
        <taxon>Glomerellales</taxon>
        <taxon>Glomerellaceae</taxon>
        <taxon>Colletotrichum</taxon>
        <taxon>Colletotrichum acutatum species complex</taxon>
    </lineage>
</organism>
<reference evidence="5 6" key="1">
    <citation type="submission" date="2016-10" db="EMBL/GenBank/DDBJ databases">
        <title>The genome sequence of Colletotrichum fioriniae PJ7.</title>
        <authorList>
            <person name="Baroncelli R."/>
        </authorList>
    </citation>
    <scope>NUCLEOTIDE SEQUENCE [LARGE SCALE GENOMIC DNA]</scope>
    <source>
        <strain evidence="5 6">Tom-12</strain>
    </source>
</reference>
<accession>A0ABQ9RD27</accession>
<gene>
    <name evidence="5" type="ORF">CTAM01_06056</name>
</gene>